<dbReference type="InterPro" id="IPR007527">
    <property type="entry name" value="Znf_SWIM"/>
</dbReference>
<feature type="domain" description="SWIM-type" evidence="3">
    <location>
        <begin position="82"/>
        <end position="114"/>
    </location>
</feature>
<proteinExistence type="predicted"/>
<dbReference type="Proteomes" id="UP000499080">
    <property type="component" value="Unassembled WGS sequence"/>
</dbReference>
<organism evidence="4 5">
    <name type="scientific">Araneus ventricosus</name>
    <name type="common">Orbweaver spider</name>
    <name type="synonym">Epeira ventricosa</name>
    <dbReference type="NCBI Taxonomy" id="182803"/>
    <lineage>
        <taxon>Eukaryota</taxon>
        <taxon>Metazoa</taxon>
        <taxon>Ecdysozoa</taxon>
        <taxon>Arthropoda</taxon>
        <taxon>Chelicerata</taxon>
        <taxon>Arachnida</taxon>
        <taxon>Araneae</taxon>
        <taxon>Araneomorphae</taxon>
        <taxon>Entelegynae</taxon>
        <taxon>Araneoidea</taxon>
        <taxon>Araneidae</taxon>
        <taxon>Araneus</taxon>
    </lineage>
</organism>
<keyword evidence="1" id="KW-0863">Zinc-finger</keyword>
<sequence>MNAVAKKLLSRIISMERGKLTHRVALIRKRHTTSNEMKENYSFVKMDENTYVVTKKVGPSLFTYNVEKTNFTCCCSIKCNQYSVCIHSMSCTCIDYSVKFIICKHIHYVCLNSEKLNECKQNSENANEDNNLIIDIDEKKEKQSREKEAIIPSLQKHNEDLDMRKSRIRQQLKELDSMIQGWDKLYPLPDVEDRLKGIKASLEIAIPSTSACKQSELPNVPKAPSNKQITKQRKFQIKKKGLRKEKLKQ</sequence>
<evidence type="ECO:0000313" key="4">
    <source>
        <dbReference type="EMBL" id="GBN83500.1"/>
    </source>
</evidence>
<feature type="compositionally biased region" description="Basic residues" evidence="2">
    <location>
        <begin position="230"/>
        <end position="249"/>
    </location>
</feature>
<protein>
    <recommendedName>
        <fullName evidence="3">SWIM-type domain-containing protein</fullName>
    </recommendedName>
</protein>
<comment type="caution">
    <text evidence="4">The sequence shown here is derived from an EMBL/GenBank/DDBJ whole genome shotgun (WGS) entry which is preliminary data.</text>
</comment>
<reference evidence="4 5" key="1">
    <citation type="journal article" date="2019" name="Sci. Rep.">
        <title>Orb-weaving spider Araneus ventricosus genome elucidates the spidroin gene catalogue.</title>
        <authorList>
            <person name="Kono N."/>
            <person name="Nakamura H."/>
            <person name="Ohtoshi R."/>
            <person name="Moran D.A.P."/>
            <person name="Shinohara A."/>
            <person name="Yoshida Y."/>
            <person name="Fujiwara M."/>
            <person name="Mori M."/>
            <person name="Tomita M."/>
            <person name="Arakawa K."/>
        </authorList>
    </citation>
    <scope>NUCLEOTIDE SEQUENCE [LARGE SCALE GENOMIC DNA]</scope>
</reference>
<dbReference type="AlphaFoldDB" id="A0A4Y2S8D7"/>
<evidence type="ECO:0000256" key="2">
    <source>
        <dbReference type="SAM" id="MobiDB-lite"/>
    </source>
</evidence>
<evidence type="ECO:0000259" key="3">
    <source>
        <dbReference type="PROSITE" id="PS50966"/>
    </source>
</evidence>
<keyword evidence="1" id="KW-0862">Zinc</keyword>
<accession>A0A4Y2S8D7</accession>
<name>A0A4Y2S8D7_ARAVE</name>
<gene>
    <name evidence="4" type="ORF">AVEN_239908_1</name>
</gene>
<keyword evidence="5" id="KW-1185">Reference proteome</keyword>
<keyword evidence="1" id="KW-0479">Metal-binding</keyword>
<feature type="region of interest" description="Disordered" evidence="2">
    <location>
        <begin position="211"/>
        <end position="249"/>
    </location>
</feature>
<evidence type="ECO:0000313" key="5">
    <source>
        <dbReference type="Proteomes" id="UP000499080"/>
    </source>
</evidence>
<dbReference type="PROSITE" id="PS50966">
    <property type="entry name" value="ZF_SWIM"/>
    <property type="match status" value="1"/>
</dbReference>
<dbReference type="GO" id="GO:0008270">
    <property type="term" value="F:zinc ion binding"/>
    <property type="evidence" value="ECO:0007669"/>
    <property type="project" value="UniProtKB-KW"/>
</dbReference>
<dbReference type="OrthoDB" id="6509998at2759"/>
<dbReference type="EMBL" id="BGPR01019981">
    <property type="protein sequence ID" value="GBN83500.1"/>
    <property type="molecule type" value="Genomic_DNA"/>
</dbReference>
<evidence type="ECO:0000256" key="1">
    <source>
        <dbReference type="PROSITE-ProRule" id="PRU00325"/>
    </source>
</evidence>